<dbReference type="InterPro" id="IPR004619">
    <property type="entry name" value="Type_III_PanK"/>
</dbReference>
<evidence type="ECO:0000256" key="14">
    <source>
        <dbReference type="ARBA" id="ARBA00038036"/>
    </source>
</evidence>
<keyword evidence="11 16" id="KW-0067">ATP-binding</keyword>
<feature type="binding site" evidence="16">
    <location>
        <begin position="107"/>
        <end position="110"/>
    </location>
    <ligand>
        <name>substrate</name>
    </ligand>
</feature>
<comment type="subcellular location">
    <subcellularLocation>
        <location evidence="3 16">Cytoplasm</location>
    </subcellularLocation>
</comment>
<dbReference type="InterPro" id="IPR043129">
    <property type="entry name" value="ATPase_NBD"/>
</dbReference>
<evidence type="ECO:0000256" key="2">
    <source>
        <dbReference type="ARBA" id="ARBA00001958"/>
    </source>
</evidence>
<evidence type="ECO:0000313" key="18">
    <source>
        <dbReference type="Proteomes" id="UP001057753"/>
    </source>
</evidence>
<evidence type="ECO:0000256" key="16">
    <source>
        <dbReference type="HAMAP-Rule" id="MF_01274"/>
    </source>
</evidence>
<evidence type="ECO:0000256" key="5">
    <source>
        <dbReference type="ARBA" id="ARBA00011738"/>
    </source>
</evidence>
<comment type="function">
    <text evidence="16">Catalyzes the phosphorylation of pantothenate (Pan), the first step in CoA biosynthesis.</text>
</comment>
<dbReference type="SUPFAM" id="SSF53067">
    <property type="entry name" value="Actin-like ATPase domain"/>
    <property type="match status" value="2"/>
</dbReference>
<feature type="binding site" evidence="16">
    <location>
        <position position="129"/>
    </location>
    <ligand>
        <name>K(+)</name>
        <dbReference type="ChEBI" id="CHEBI:29103"/>
    </ligand>
</feature>
<dbReference type="Gene3D" id="3.30.420.40">
    <property type="match status" value="2"/>
</dbReference>
<evidence type="ECO:0000313" key="17">
    <source>
        <dbReference type="EMBL" id="MCR6098389.1"/>
    </source>
</evidence>
<comment type="subunit">
    <text evidence="5 16">Homodimer.</text>
</comment>
<reference evidence="17" key="1">
    <citation type="submission" date="2020-06" db="EMBL/GenBank/DDBJ databases">
        <title>Insight into the genomes of haloalkaliphilic bacilli from Kenyan soda lakes.</title>
        <authorList>
            <person name="Mwirichia R."/>
            <person name="Villamizar G.C."/>
            <person name="Poehlein A."/>
            <person name="Mugweru J."/>
            <person name="Kipnyargis A."/>
            <person name="Kiplimo D."/>
            <person name="Orwa P."/>
            <person name="Daniel R."/>
        </authorList>
    </citation>
    <scope>NUCLEOTIDE SEQUENCE</scope>
    <source>
        <strain evidence="17">B1096_S55</strain>
    </source>
</reference>
<name>A0A9Q4G117_SALAG</name>
<evidence type="ECO:0000256" key="8">
    <source>
        <dbReference type="ARBA" id="ARBA00022679"/>
    </source>
</evidence>
<keyword evidence="12 16" id="KW-0630">Potassium</keyword>
<keyword evidence="10 16" id="KW-0418">Kinase</keyword>
<evidence type="ECO:0000256" key="9">
    <source>
        <dbReference type="ARBA" id="ARBA00022741"/>
    </source>
</evidence>
<comment type="caution">
    <text evidence="17">The sequence shown here is derived from an EMBL/GenBank/DDBJ whole genome shotgun (WGS) entry which is preliminary data.</text>
</comment>
<feature type="active site" description="Proton acceptor" evidence="16">
    <location>
        <position position="109"/>
    </location>
</feature>
<comment type="cofactor">
    <cofactor evidence="2">
        <name>K(+)</name>
        <dbReference type="ChEBI" id="CHEBI:29103"/>
    </cofactor>
</comment>
<comment type="similarity">
    <text evidence="14 16">Belongs to the type III pantothenate kinase family.</text>
</comment>
<feature type="binding site" evidence="16">
    <location>
        <position position="132"/>
    </location>
    <ligand>
        <name>ATP</name>
        <dbReference type="ChEBI" id="CHEBI:30616"/>
    </ligand>
</feature>
<dbReference type="Proteomes" id="UP001057753">
    <property type="component" value="Unassembled WGS sequence"/>
</dbReference>
<evidence type="ECO:0000256" key="10">
    <source>
        <dbReference type="ARBA" id="ARBA00022777"/>
    </source>
</evidence>
<dbReference type="AlphaFoldDB" id="A0A9Q4G117"/>
<protein>
    <recommendedName>
        <fullName evidence="15 16">Type III pantothenate kinase</fullName>
        <ecNumber evidence="6 16">2.7.1.33</ecNumber>
    </recommendedName>
    <alternativeName>
        <fullName evidence="16">PanK-III</fullName>
    </alternativeName>
    <alternativeName>
        <fullName evidence="16">Pantothenic acid kinase</fullName>
    </alternativeName>
</protein>
<keyword evidence="9 16" id="KW-0547">Nucleotide-binding</keyword>
<dbReference type="EC" id="2.7.1.33" evidence="6 16"/>
<dbReference type="RefSeq" id="WP_257822700.1">
    <property type="nucleotide sequence ID" value="NZ_JABXYM010000001.1"/>
</dbReference>
<dbReference type="GO" id="GO:0004594">
    <property type="term" value="F:pantothenate kinase activity"/>
    <property type="evidence" value="ECO:0007669"/>
    <property type="project" value="UniProtKB-UniRule"/>
</dbReference>
<organism evidence="17 18">
    <name type="scientific">Salipaludibacillus agaradhaerens</name>
    <name type="common">Bacillus agaradhaerens</name>
    <dbReference type="NCBI Taxonomy" id="76935"/>
    <lineage>
        <taxon>Bacteria</taxon>
        <taxon>Bacillati</taxon>
        <taxon>Bacillota</taxon>
        <taxon>Bacilli</taxon>
        <taxon>Bacillales</taxon>
        <taxon>Bacillaceae</taxon>
    </lineage>
</organism>
<evidence type="ECO:0000256" key="13">
    <source>
        <dbReference type="ARBA" id="ARBA00022993"/>
    </source>
</evidence>
<dbReference type="HAMAP" id="MF_01274">
    <property type="entry name" value="Pantothen_kinase_3"/>
    <property type="match status" value="1"/>
</dbReference>
<dbReference type="NCBIfam" id="NF009848">
    <property type="entry name" value="PRK13318.1-6"/>
    <property type="match status" value="1"/>
</dbReference>
<keyword evidence="13 16" id="KW-0173">Coenzyme A biosynthesis</keyword>
<dbReference type="GO" id="GO:0015937">
    <property type="term" value="P:coenzyme A biosynthetic process"/>
    <property type="evidence" value="ECO:0007669"/>
    <property type="project" value="UniProtKB-UniRule"/>
</dbReference>
<evidence type="ECO:0000256" key="3">
    <source>
        <dbReference type="ARBA" id="ARBA00004496"/>
    </source>
</evidence>
<dbReference type="NCBIfam" id="TIGR00671">
    <property type="entry name" value="baf"/>
    <property type="match status" value="1"/>
</dbReference>
<feature type="binding site" evidence="16">
    <location>
        <position position="100"/>
    </location>
    <ligand>
        <name>substrate</name>
    </ligand>
</feature>
<gene>
    <name evidence="16" type="primary">coaX</name>
    <name evidence="17" type="ORF">HXA33_17885</name>
</gene>
<dbReference type="GO" id="GO:0005737">
    <property type="term" value="C:cytoplasm"/>
    <property type="evidence" value="ECO:0007669"/>
    <property type="project" value="UniProtKB-SubCell"/>
</dbReference>
<keyword evidence="16" id="KW-0479">Metal-binding</keyword>
<comment type="pathway">
    <text evidence="4 16">Cofactor biosynthesis; coenzyme A biosynthesis; CoA from (R)-pantothenate: step 1/5.</text>
</comment>
<dbReference type="GO" id="GO:0046872">
    <property type="term" value="F:metal ion binding"/>
    <property type="evidence" value="ECO:0007669"/>
    <property type="project" value="UniProtKB-KW"/>
</dbReference>
<feature type="binding site" evidence="16">
    <location>
        <begin position="6"/>
        <end position="13"/>
    </location>
    <ligand>
        <name>ATP</name>
        <dbReference type="ChEBI" id="CHEBI:30616"/>
    </ligand>
</feature>
<evidence type="ECO:0000256" key="15">
    <source>
        <dbReference type="ARBA" id="ARBA00040883"/>
    </source>
</evidence>
<feature type="binding site" evidence="16">
    <location>
        <position position="184"/>
    </location>
    <ligand>
        <name>substrate</name>
    </ligand>
</feature>
<sequence length="256" mass="27902">MNLVMDVGNTKSALGVYEEEELLSHWTIETNVGKTTDEYIALVHQLFQLRGIDASEVHDILISSVVPQLDQRLTLVCQSYFNLTPMFVGPGIKTGLNILYDNPKEVGSDRIANAVAGIAYYGAPLIIIDFGTATTFCYITKNNQYAGGAIAPGMSISMNALSQHAAKLPDIDTFKAPNVLAKNTVHAMQSGFLYGMVGQVEGMVSRIKEEMGADLKVIATGELAALVKKETTAITIVDEWLTLKGLQLIYRKNRNT</sequence>
<evidence type="ECO:0000256" key="11">
    <source>
        <dbReference type="ARBA" id="ARBA00022840"/>
    </source>
</evidence>
<proteinExistence type="inferred from homology"/>
<comment type="cofactor">
    <cofactor evidence="16">
        <name>NH4(+)</name>
        <dbReference type="ChEBI" id="CHEBI:28938"/>
    </cofactor>
    <cofactor evidence="16">
        <name>K(+)</name>
        <dbReference type="ChEBI" id="CHEBI:29103"/>
    </cofactor>
    <text evidence="16">A monovalent cation. Ammonium or potassium.</text>
</comment>
<dbReference type="GO" id="GO:0005524">
    <property type="term" value="F:ATP binding"/>
    <property type="evidence" value="ECO:0007669"/>
    <property type="project" value="UniProtKB-UniRule"/>
</dbReference>
<keyword evidence="8 16" id="KW-0808">Transferase</keyword>
<evidence type="ECO:0000256" key="6">
    <source>
        <dbReference type="ARBA" id="ARBA00012102"/>
    </source>
</evidence>
<evidence type="ECO:0000256" key="1">
    <source>
        <dbReference type="ARBA" id="ARBA00001206"/>
    </source>
</evidence>
<evidence type="ECO:0000256" key="7">
    <source>
        <dbReference type="ARBA" id="ARBA00022490"/>
    </source>
</evidence>
<dbReference type="Pfam" id="PF03309">
    <property type="entry name" value="Pan_kinase"/>
    <property type="match status" value="1"/>
</dbReference>
<dbReference type="CDD" id="cd24015">
    <property type="entry name" value="ASKHA_NBD_PanK-III"/>
    <property type="match status" value="1"/>
</dbReference>
<dbReference type="PANTHER" id="PTHR34265:SF1">
    <property type="entry name" value="TYPE III PANTOTHENATE KINASE"/>
    <property type="match status" value="1"/>
</dbReference>
<dbReference type="NCBIfam" id="NF009855">
    <property type="entry name" value="PRK13321.1"/>
    <property type="match status" value="1"/>
</dbReference>
<accession>A0A9Q4G117</accession>
<dbReference type="EMBL" id="JABXYM010000001">
    <property type="protein sequence ID" value="MCR6098389.1"/>
    <property type="molecule type" value="Genomic_DNA"/>
</dbReference>
<keyword evidence="7 16" id="KW-0963">Cytoplasm</keyword>
<dbReference type="PANTHER" id="PTHR34265">
    <property type="entry name" value="TYPE III PANTOTHENATE KINASE"/>
    <property type="match status" value="1"/>
</dbReference>
<comment type="catalytic activity">
    <reaction evidence="1 16">
        <text>(R)-pantothenate + ATP = (R)-4'-phosphopantothenate + ADP + H(+)</text>
        <dbReference type="Rhea" id="RHEA:16373"/>
        <dbReference type="ChEBI" id="CHEBI:10986"/>
        <dbReference type="ChEBI" id="CHEBI:15378"/>
        <dbReference type="ChEBI" id="CHEBI:29032"/>
        <dbReference type="ChEBI" id="CHEBI:30616"/>
        <dbReference type="ChEBI" id="CHEBI:456216"/>
        <dbReference type="EC" id="2.7.1.33"/>
    </reaction>
</comment>
<evidence type="ECO:0000256" key="4">
    <source>
        <dbReference type="ARBA" id="ARBA00005225"/>
    </source>
</evidence>
<evidence type="ECO:0000256" key="12">
    <source>
        <dbReference type="ARBA" id="ARBA00022958"/>
    </source>
</evidence>
<keyword evidence="18" id="KW-1185">Reference proteome</keyword>